<reference evidence="7 8" key="1">
    <citation type="submission" date="2012-11" db="EMBL/GenBank/DDBJ databases">
        <title>Whole genome sequence of Acetobacter orientalis 21F-2.</title>
        <authorList>
            <person name="Azuma Y."/>
            <person name="Higashiura N."/>
            <person name="Hirakawa H."/>
            <person name="Matsushita K."/>
        </authorList>
    </citation>
    <scope>NUCLEOTIDE SEQUENCE [LARGE SCALE GENOMIC DNA]</scope>
    <source>
        <strain evidence="7 8">21F-2</strain>
    </source>
</reference>
<proteinExistence type="inferred from homology"/>
<comment type="pathway">
    <text evidence="3 4">Cofactor biosynthesis; coenzyme A biosynthesis; CoA from (R)-pantothenate: step 3/5.</text>
</comment>
<dbReference type="InterPro" id="IPR003382">
    <property type="entry name" value="Flavoprotein"/>
</dbReference>
<comment type="catalytic activity">
    <reaction evidence="3 4">
        <text>N-[(R)-4-phosphopantothenoyl]-L-cysteine + H(+) = (R)-4'-phosphopantetheine + CO2</text>
        <dbReference type="Rhea" id="RHEA:16793"/>
        <dbReference type="ChEBI" id="CHEBI:15378"/>
        <dbReference type="ChEBI" id="CHEBI:16526"/>
        <dbReference type="ChEBI" id="CHEBI:59458"/>
        <dbReference type="ChEBI" id="CHEBI:61723"/>
        <dbReference type="EC" id="4.1.1.36"/>
    </reaction>
</comment>
<dbReference type="NCBIfam" id="TIGR00521">
    <property type="entry name" value="coaBC_dfp"/>
    <property type="match status" value="1"/>
</dbReference>
<evidence type="ECO:0000313" key="7">
    <source>
        <dbReference type="EMBL" id="GAN66787.1"/>
    </source>
</evidence>
<comment type="caution">
    <text evidence="7">The sequence shown here is derived from an EMBL/GenBank/DDBJ whole genome shotgun (WGS) entry which is preliminary data.</text>
</comment>
<organism evidence="7 8">
    <name type="scientific">Acetobacter orientalis</name>
    <dbReference type="NCBI Taxonomy" id="146474"/>
    <lineage>
        <taxon>Bacteria</taxon>
        <taxon>Pseudomonadati</taxon>
        <taxon>Pseudomonadota</taxon>
        <taxon>Alphaproteobacteria</taxon>
        <taxon>Acetobacterales</taxon>
        <taxon>Acetobacteraceae</taxon>
        <taxon>Acetobacter</taxon>
    </lineage>
</organism>
<accession>A0A6N3STF4</accession>
<dbReference type="InterPro" id="IPR035929">
    <property type="entry name" value="CoaB-like_sf"/>
</dbReference>
<evidence type="ECO:0000256" key="2">
    <source>
        <dbReference type="ARBA" id="ARBA00023239"/>
    </source>
</evidence>
<dbReference type="InterPro" id="IPR036551">
    <property type="entry name" value="Flavin_trans-like"/>
</dbReference>
<keyword evidence="3" id="KW-0511">Multifunctional enzyme</keyword>
<dbReference type="GO" id="GO:0010181">
    <property type="term" value="F:FMN binding"/>
    <property type="evidence" value="ECO:0007669"/>
    <property type="project" value="UniProtKB-UniRule"/>
</dbReference>
<dbReference type="HAMAP" id="MF_02225">
    <property type="entry name" value="CoaBC"/>
    <property type="match status" value="1"/>
</dbReference>
<protein>
    <recommendedName>
        <fullName evidence="3">Coenzyme A biosynthesis bifunctional protein CoaBC</fullName>
    </recommendedName>
    <alternativeName>
        <fullName evidence="3">DNA/pantothenate metabolism flavoprotein</fullName>
    </alternativeName>
    <alternativeName>
        <fullName evidence="3">Phosphopantothenoylcysteine synthetase/decarboxylase</fullName>
        <shortName evidence="3">PPCS-PPCDC</shortName>
    </alternativeName>
    <domain>
        <recommendedName>
            <fullName evidence="3">Phosphopantothenoylcysteine decarboxylase</fullName>
            <shortName evidence="3">PPC decarboxylase</shortName>
            <shortName evidence="3">PPC-DC</shortName>
            <ecNumber evidence="3">4.1.1.36</ecNumber>
        </recommendedName>
        <alternativeName>
            <fullName evidence="3">CoaC</fullName>
        </alternativeName>
    </domain>
    <domain>
        <recommendedName>
            <fullName evidence="3">Phosphopantothenate--cysteine ligase</fullName>
            <ecNumber evidence="3">6.3.2.5</ecNumber>
        </recommendedName>
        <alternativeName>
            <fullName evidence="3">CoaB</fullName>
        </alternativeName>
        <alternativeName>
            <fullName evidence="3">Phosphopantothenoylcysteine synthetase</fullName>
            <shortName evidence="3">PPC synthetase</shortName>
            <shortName evidence="3">PPC-S</shortName>
        </alternativeName>
    </domain>
</protein>
<dbReference type="Pfam" id="PF04127">
    <property type="entry name" value="DFP"/>
    <property type="match status" value="1"/>
</dbReference>
<feature type="binding site" evidence="3">
    <location>
        <position position="283"/>
    </location>
    <ligand>
        <name>CTP</name>
        <dbReference type="ChEBI" id="CHEBI:37563"/>
    </ligand>
</feature>
<evidence type="ECO:0000259" key="5">
    <source>
        <dbReference type="Pfam" id="PF02441"/>
    </source>
</evidence>
<keyword evidence="3 4" id="KW-0285">Flavoprotein</keyword>
<keyword evidence="2 3" id="KW-0456">Lyase</keyword>
<dbReference type="EC" id="4.1.1.36" evidence="3"/>
<dbReference type="GO" id="GO:0015941">
    <property type="term" value="P:pantothenate catabolic process"/>
    <property type="evidence" value="ECO:0007669"/>
    <property type="project" value="InterPro"/>
</dbReference>
<dbReference type="GO" id="GO:0071513">
    <property type="term" value="C:phosphopantothenoylcysteine decarboxylase complex"/>
    <property type="evidence" value="ECO:0007669"/>
    <property type="project" value="TreeGrafter"/>
</dbReference>
<dbReference type="EMBL" id="BAMX01000024">
    <property type="protein sequence ID" value="GAN66787.1"/>
    <property type="molecule type" value="Genomic_DNA"/>
</dbReference>
<dbReference type="Gene3D" id="3.40.50.10300">
    <property type="entry name" value="CoaB-like"/>
    <property type="match status" value="1"/>
</dbReference>
<comment type="cofactor">
    <cofactor evidence="3">
        <name>FMN</name>
        <dbReference type="ChEBI" id="CHEBI:58210"/>
    </cofactor>
    <text evidence="3">Binds 1 FMN per subunit.</text>
</comment>
<feature type="active site" description="Proton donor" evidence="3">
    <location>
        <position position="158"/>
    </location>
</feature>
<comment type="catalytic activity">
    <reaction evidence="3 4">
        <text>(R)-4'-phosphopantothenate + L-cysteine + CTP = N-[(R)-4-phosphopantothenoyl]-L-cysteine + CMP + diphosphate + H(+)</text>
        <dbReference type="Rhea" id="RHEA:19397"/>
        <dbReference type="ChEBI" id="CHEBI:10986"/>
        <dbReference type="ChEBI" id="CHEBI:15378"/>
        <dbReference type="ChEBI" id="CHEBI:33019"/>
        <dbReference type="ChEBI" id="CHEBI:35235"/>
        <dbReference type="ChEBI" id="CHEBI:37563"/>
        <dbReference type="ChEBI" id="CHEBI:59458"/>
        <dbReference type="ChEBI" id="CHEBI:60377"/>
        <dbReference type="EC" id="6.3.2.5"/>
    </reaction>
</comment>
<feature type="region of interest" description="Phosphopantothenoylcysteine decarboxylase" evidence="3">
    <location>
        <begin position="1"/>
        <end position="195"/>
    </location>
</feature>
<keyword evidence="8" id="KW-1185">Reference proteome</keyword>
<feature type="binding site" evidence="3">
    <location>
        <begin position="312"/>
        <end position="315"/>
    </location>
    <ligand>
        <name>CTP</name>
        <dbReference type="ChEBI" id="CHEBI:37563"/>
    </ligand>
</feature>
<feature type="binding site" evidence="3">
    <location>
        <position position="349"/>
    </location>
    <ligand>
        <name>CTP</name>
        <dbReference type="ChEBI" id="CHEBI:37563"/>
    </ligand>
</feature>
<dbReference type="Pfam" id="PF02441">
    <property type="entry name" value="Flavoprotein"/>
    <property type="match status" value="1"/>
</dbReference>
<dbReference type="PANTHER" id="PTHR14359">
    <property type="entry name" value="HOMO-OLIGOMERIC FLAVIN CONTAINING CYS DECARBOXYLASE FAMILY"/>
    <property type="match status" value="1"/>
</dbReference>
<keyword evidence="1 3" id="KW-0210">Decarboxylase</keyword>
<comment type="cofactor">
    <cofactor evidence="3">
        <name>Mg(2+)</name>
        <dbReference type="ChEBI" id="CHEBI:18420"/>
    </cofactor>
</comment>
<dbReference type="GeneID" id="76204925"/>
<dbReference type="GO" id="GO:0046872">
    <property type="term" value="F:metal ion binding"/>
    <property type="evidence" value="ECO:0007669"/>
    <property type="project" value="UniProtKB-KW"/>
</dbReference>
<sequence length="409" mass="43576">MQQSARSVLLVVSGSIAAFKVPELIRLLVAHGIQVRCVLTEGGAQFVTPLTLQALTGQSVHTELFSLTAEQEMGHIALSRSADLVLVCPASANLLAKMAHGLADDLASTVLLATNAPVLVAPAMNVHMWEHPATQANIALLQSRAVRFVAPVQGSMACGEFGFGRMAEPADIADSVLSFFRQQAQRSTAPLSGKRALVTAGPTHEPLDPVRYIANRSSGAQGYALAAALADLGADVALVSGPTTLRPPAGVAFYRCETARDMLAAVETLPHQDVAVCTAAVADWRPAHQAAQKMKKRTSTDVPEPLTLQSNPDILAILSTMENRPSLVVGFAAETENVLAYAQAKLARKKCDWIVANNVGDGSDIMGGTDNEVLLITPEHVEQWPRLNKHDVAQKLAMRIADWFSHKVV</sequence>
<comment type="similarity">
    <text evidence="3 4">In the N-terminal section; belongs to the HFCD (homo-oligomeric flavin containing Cys decarboxylase) superfamily.</text>
</comment>
<dbReference type="SUPFAM" id="SSF52507">
    <property type="entry name" value="Homo-oligomeric flavin-containing Cys decarboxylases, HFCD"/>
    <property type="match status" value="1"/>
</dbReference>
<feature type="binding site" evidence="3">
    <location>
        <position position="293"/>
    </location>
    <ligand>
        <name>CTP</name>
        <dbReference type="ChEBI" id="CHEBI:37563"/>
    </ligand>
</feature>
<evidence type="ECO:0000259" key="6">
    <source>
        <dbReference type="Pfam" id="PF04127"/>
    </source>
</evidence>
<feature type="binding site" evidence="3">
    <location>
        <position position="331"/>
    </location>
    <ligand>
        <name>CTP</name>
        <dbReference type="ChEBI" id="CHEBI:37563"/>
    </ligand>
</feature>
<dbReference type="AlphaFoldDB" id="A0A0D6NL30"/>
<comment type="function">
    <text evidence="4">Catalyzes two steps in the biosynthesis of coenzyme A. In the first step cysteine is conjugated to 4'-phosphopantothenate to form 4-phosphopantothenoylcysteine, in the latter compound is decarboxylated to form 4'-phosphopantotheine.</text>
</comment>
<evidence type="ECO:0000256" key="1">
    <source>
        <dbReference type="ARBA" id="ARBA00022793"/>
    </source>
</evidence>
<dbReference type="RefSeq" id="WP_048841808.1">
    <property type="nucleotide sequence ID" value="NZ_BAMX01000024.1"/>
</dbReference>
<feature type="region of interest" description="Phosphopantothenate--cysteine ligase" evidence="3">
    <location>
        <begin position="196"/>
        <end position="409"/>
    </location>
</feature>
<keyword evidence="3 4" id="KW-0436">Ligase</keyword>
<dbReference type="EC" id="6.3.2.5" evidence="3"/>
<dbReference type="Proteomes" id="UP000032670">
    <property type="component" value="Unassembled WGS sequence"/>
</dbReference>
<feature type="domain" description="Flavoprotein" evidence="5">
    <location>
        <begin position="7"/>
        <end position="178"/>
    </location>
</feature>
<comment type="pathway">
    <text evidence="3 4">Cofactor biosynthesis; coenzyme A biosynthesis; CoA from (R)-pantothenate: step 2/5.</text>
</comment>
<keyword evidence="3" id="KW-0460">Magnesium</keyword>
<accession>A0A0D6NL30</accession>
<dbReference type="GO" id="GO:0015937">
    <property type="term" value="P:coenzyme A biosynthetic process"/>
    <property type="evidence" value="ECO:0007669"/>
    <property type="project" value="UniProtKB-UniRule"/>
</dbReference>
<dbReference type="STRING" id="1231341.Abor_024_231"/>
<dbReference type="GO" id="GO:0004633">
    <property type="term" value="F:phosphopantothenoylcysteine decarboxylase activity"/>
    <property type="evidence" value="ECO:0007669"/>
    <property type="project" value="UniProtKB-UniRule"/>
</dbReference>
<evidence type="ECO:0000256" key="4">
    <source>
        <dbReference type="RuleBase" id="RU364078"/>
    </source>
</evidence>
<dbReference type="GO" id="GO:0004632">
    <property type="term" value="F:phosphopantothenate--cysteine ligase activity"/>
    <property type="evidence" value="ECO:0007669"/>
    <property type="project" value="UniProtKB-UniRule"/>
</dbReference>
<comment type="caution">
    <text evidence="3">Lacks conserved residue(s) required for the propagation of feature annotation.</text>
</comment>
<evidence type="ECO:0000313" key="8">
    <source>
        <dbReference type="Proteomes" id="UP000032670"/>
    </source>
</evidence>
<evidence type="ECO:0000256" key="3">
    <source>
        <dbReference type="HAMAP-Rule" id="MF_02225"/>
    </source>
</evidence>
<dbReference type="PANTHER" id="PTHR14359:SF6">
    <property type="entry name" value="PHOSPHOPANTOTHENOYLCYSTEINE DECARBOXYLASE"/>
    <property type="match status" value="1"/>
</dbReference>
<gene>
    <name evidence="3" type="primary">coaBC</name>
    <name evidence="7" type="ORF">Abor_024_231</name>
</gene>
<dbReference type="SUPFAM" id="SSF102645">
    <property type="entry name" value="CoaB-like"/>
    <property type="match status" value="1"/>
</dbReference>
<dbReference type="Gene3D" id="3.40.50.1950">
    <property type="entry name" value="Flavin prenyltransferase-like"/>
    <property type="match status" value="1"/>
</dbReference>
<dbReference type="UniPathway" id="UPA00241">
    <property type="reaction ID" value="UER00353"/>
</dbReference>
<dbReference type="InterPro" id="IPR007085">
    <property type="entry name" value="DNA/pantothenate-metab_flavo_C"/>
</dbReference>
<dbReference type="InterPro" id="IPR005252">
    <property type="entry name" value="CoaBC"/>
</dbReference>
<keyword evidence="3" id="KW-0479">Metal-binding</keyword>
<feature type="binding site" evidence="3">
    <location>
        <position position="345"/>
    </location>
    <ligand>
        <name>CTP</name>
        <dbReference type="ChEBI" id="CHEBI:37563"/>
    </ligand>
</feature>
<feature type="domain" description="DNA/pantothenate metabolism flavoprotein C-terminal" evidence="6">
    <location>
        <begin position="191"/>
        <end position="402"/>
    </location>
</feature>
<keyword evidence="3 4" id="KW-0288">FMN</keyword>
<comment type="function">
    <text evidence="3">Catalyzes two sequential steps in the biosynthesis of coenzyme A. In the first step cysteine is conjugated to 4'-phosphopantothenate to form 4-phosphopantothenoylcysteine. In the second step the latter compound is decarboxylated to form 4'-phosphopantotheine.</text>
</comment>
<comment type="similarity">
    <text evidence="3 4">In the C-terminal section; belongs to the PPC synthetase family.</text>
</comment>
<name>A0A0D6NL30_9PROT</name>